<keyword evidence="1" id="KW-0812">Transmembrane</keyword>
<dbReference type="AlphaFoldDB" id="R4XHY1"/>
<feature type="transmembrane region" description="Helical" evidence="1">
    <location>
        <begin position="61"/>
        <end position="86"/>
    </location>
</feature>
<comment type="caution">
    <text evidence="2">The sequence shown here is derived from an EMBL/GenBank/DDBJ whole genome shotgun (WGS) entry which is preliminary data.</text>
</comment>
<gene>
    <name evidence="2" type="ORF">TAPDE_004504</name>
</gene>
<sequence length="150" mass="16573">MTSIEILYCPKQPISKRTMRSSNLFLSIVSIVSLTTITIASIFLTITLLDRTIFLHVLGRGWCFGLIIASMSLLTVGTIASGIVYWFGTTADQKELWSAVAQVMGWYLFVLRSAVAGLAAGVEWFINTWHGHAEHAPTQNSNRQGHLSTE</sequence>
<protein>
    <submittedName>
        <fullName evidence="2">Uncharacterized protein</fullName>
    </submittedName>
</protein>
<dbReference type="EMBL" id="CAHR02000205">
    <property type="protein sequence ID" value="CCG84114.1"/>
    <property type="molecule type" value="Genomic_DNA"/>
</dbReference>
<evidence type="ECO:0000256" key="1">
    <source>
        <dbReference type="SAM" id="Phobius"/>
    </source>
</evidence>
<evidence type="ECO:0000313" key="2">
    <source>
        <dbReference type="EMBL" id="CCG84114.1"/>
    </source>
</evidence>
<keyword evidence="1" id="KW-1133">Transmembrane helix</keyword>
<evidence type="ECO:0000313" key="3">
    <source>
        <dbReference type="Proteomes" id="UP000013776"/>
    </source>
</evidence>
<accession>R4XHY1</accession>
<reference evidence="2 3" key="1">
    <citation type="journal article" date="2013" name="MBio">
        <title>Genome sequencing of the plant pathogen Taphrina deformans, the causal agent of peach leaf curl.</title>
        <authorList>
            <person name="Cisse O.H."/>
            <person name="Almeida J.M.G.C.F."/>
            <person name="Fonseca A."/>
            <person name="Kumar A.A."/>
            <person name="Salojaervi J."/>
            <person name="Overmyer K."/>
            <person name="Hauser P.M."/>
            <person name="Pagni M."/>
        </authorList>
    </citation>
    <scope>NUCLEOTIDE SEQUENCE [LARGE SCALE GENOMIC DNA]</scope>
    <source>
        <strain evidence="3">PYCC 5710 / ATCC 11124 / CBS 356.35 / IMI 108563 / JCM 9778 / NBRC 8474</strain>
    </source>
</reference>
<organism evidence="2 3">
    <name type="scientific">Taphrina deformans (strain PYCC 5710 / ATCC 11124 / CBS 356.35 / IMI 108563 / JCM 9778 / NBRC 8474)</name>
    <name type="common">Peach leaf curl fungus</name>
    <name type="synonym">Lalaria deformans</name>
    <dbReference type="NCBI Taxonomy" id="1097556"/>
    <lineage>
        <taxon>Eukaryota</taxon>
        <taxon>Fungi</taxon>
        <taxon>Dikarya</taxon>
        <taxon>Ascomycota</taxon>
        <taxon>Taphrinomycotina</taxon>
        <taxon>Taphrinomycetes</taxon>
        <taxon>Taphrinales</taxon>
        <taxon>Taphrinaceae</taxon>
        <taxon>Taphrina</taxon>
    </lineage>
</organism>
<keyword evidence="3" id="KW-1185">Reference proteome</keyword>
<name>R4XHY1_TAPDE</name>
<dbReference type="Proteomes" id="UP000013776">
    <property type="component" value="Unassembled WGS sequence"/>
</dbReference>
<feature type="transmembrane region" description="Helical" evidence="1">
    <location>
        <begin position="24"/>
        <end position="49"/>
    </location>
</feature>
<dbReference type="VEuPathDB" id="FungiDB:TAPDE_004504"/>
<proteinExistence type="predicted"/>
<feature type="transmembrane region" description="Helical" evidence="1">
    <location>
        <begin position="106"/>
        <end position="126"/>
    </location>
</feature>
<keyword evidence="1" id="KW-0472">Membrane</keyword>